<proteinExistence type="predicted"/>
<reference evidence="2" key="1">
    <citation type="submission" date="2021-09" db="EMBL/GenBank/DDBJ databases">
        <title>Complete genome sequence and metabolic characterization of Streptomyces tanashiensis DSM 731 the producer of antibacterial Kalafungin and diverse secondary metabolites.</title>
        <authorList>
            <person name="Abbasi M.N."/>
            <person name="Anwar M.N."/>
            <person name="Alam K."/>
            <person name="Shoaib M."/>
            <person name="Lin Z."/>
            <person name="Hayat M."/>
            <person name="Ali M.I."/>
            <person name="Malik H.M.T."/>
            <person name="Ahmed I."/>
            <person name="Li A."/>
            <person name="Hailong Wang H."/>
            <person name="Zhang Y."/>
        </authorList>
    </citation>
    <scope>NUCLEOTIDE SEQUENCE</scope>
    <source>
        <strain evidence="2">Kala</strain>
    </source>
</reference>
<name>A0ABY6RAG6_9ACTN</name>
<gene>
    <name evidence="2" type="ORF">LDH80_05875</name>
</gene>
<dbReference type="Proteomes" id="UP001164506">
    <property type="component" value="Chromosome"/>
</dbReference>
<accession>A0ABY6RAG6</accession>
<dbReference type="RefSeq" id="WP_190107079.1">
    <property type="nucleotide sequence ID" value="NZ_BMUH01000020.1"/>
</dbReference>
<evidence type="ECO:0000256" key="1">
    <source>
        <dbReference type="SAM" id="MobiDB-lite"/>
    </source>
</evidence>
<dbReference type="EMBL" id="CP084204">
    <property type="protein sequence ID" value="UZX26797.1"/>
    <property type="molecule type" value="Genomic_DNA"/>
</dbReference>
<feature type="region of interest" description="Disordered" evidence="1">
    <location>
        <begin position="34"/>
        <end position="67"/>
    </location>
</feature>
<dbReference type="GeneID" id="95598953"/>
<protein>
    <recommendedName>
        <fullName evidence="4">Secreted protein</fullName>
    </recommendedName>
</protein>
<evidence type="ECO:0008006" key="4">
    <source>
        <dbReference type="Google" id="ProtNLM"/>
    </source>
</evidence>
<sequence>MARPATTVIAFTVLLSVLAHGLTADPLAKRYGSRLAPPQEVPAPATPADIPERRLIRRTPTHHPPKA</sequence>
<feature type="compositionally biased region" description="Basic residues" evidence="1">
    <location>
        <begin position="55"/>
        <end position="67"/>
    </location>
</feature>
<evidence type="ECO:0000313" key="2">
    <source>
        <dbReference type="EMBL" id="UZX26797.1"/>
    </source>
</evidence>
<organism evidence="2 3">
    <name type="scientific">Streptomyces tanashiensis</name>
    <dbReference type="NCBI Taxonomy" id="67367"/>
    <lineage>
        <taxon>Bacteria</taxon>
        <taxon>Bacillati</taxon>
        <taxon>Actinomycetota</taxon>
        <taxon>Actinomycetes</taxon>
        <taxon>Kitasatosporales</taxon>
        <taxon>Streptomycetaceae</taxon>
        <taxon>Streptomyces</taxon>
    </lineage>
</organism>
<evidence type="ECO:0000313" key="3">
    <source>
        <dbReference type="Proteomes" id="UP001164506"/>
    </source>
</evidence>
<keyword evidence="3" id="KW-1185">Reference proteome</keyword>